<dbReference type="RefSeq" id="WP_106676329.1">
    <property type="nucleotide sequence ID" value="NZ_JACHWV010000010.1"/>
</dbReference>
<accession>A0A2T1NNQ3</accession>
<protein>
    <submittedName>
        <fullName evidence="1">Uncharacterized protein</fullName>
    </submittedName>
</protein>
<gene>
    <name evidence="1" type="ORF">C7H61_00885</name>
</gene>
<sequence length="75" mass="8777">MIRKLIDIGAHKIGNKNKLGIFMGFNEKYARQRVNELYNRESASLPILEKLLEAAELKEPLENSINKEYKKIFKK</sequence>
<dbReference type="Proteomes" id="UP000238430">
    <property type="component" value="Unassembled WGS sequence"/>
</dbReference>
<keyword evidence="2" id="KW-1185">Reference proteome</keyword>
<evidence type="ECO:0000313" key="2">
    <source>
        <dbReference type="Proteomes" id="UP000238430"/>
    </source>
</evidence>
<evidence type="ECO:0000313" key="1">
    <source>
        <dbReference type="EMBL" id="PSG94522.1"/>
    </source>
</evidence>
<reference evidence="1 2" key="1">
    <citation type="submission" date="2018-03" db="EMBL/GenBank/DDBJ databases">
        <title>Mesoflavibacter sp. HG37 and Mesoflavibacter sp. HG96 sp.nov., two marine bacteria isolated from seawater of Western Pacific Ocean.</title>
        <authorList>
            <person name="Cheng H."/>
            <person name="Wu Y.-H."/>
            <person name="Guo L.-L."/>
            <person name="Xu X.-W."/>
        </authorList>
    </citation>
    <scope>NUCLEOTIDE SEQUENCE [LARGE SCALE GENOMIC DNA]</scope>
    <source>
        <strain evidence="1 2">KCTC 42117</strain>
    </source>
</reference>
<dbReference type="EMBL" id="PXOT01000010">
    <property type="protein sequence ID" value="PSG94522.1"/>
    <property type="molecule type" value="Genomic_DNA"/>
</dbReference>
<comment type="caution">
    <text evidence="1">The sequence shown here is derived from an EMBL/GenBank/DDBJ whole genome shotgun (WGS) entry which is preliminary data.</text>
</comment>
<proteinExistence type="predicted"/>
<name>A0A2T1NNQ3_9FLAO</name>
<dbReference type="AlphaFoldDB" id="A0A2T1NNQ3"/>
<organism evidence="1 2">
    <name type="scientific">Mesoflavibacter zeaxanthinifaciens subsp. sabulilitoris</name>
    <dbReference type="NCBI Taxonomy" id="1520893"/>
    <lineage>
        <taxon>Bacteria</taxon>
        <taxon>Pseudomonadati</taxon>
        <taxon>Bacteroidota</taxon>
        <taxon>Flavobacteriia</taxon>
        <taxon>Flavobacteriales</taxon>
        <taxon>Flavobacteriaceae</taxon>
        <taxon>Mesoflavibacter</taxon>
    </lineage>
</organism>